<comment type="caution">
    <text evidence="2">The sequence shown here is derived from an EMBL/GenBank/DDBJ whole genome shotgun (WGS) entry which is preliminary data.</text>
</comment>
<keyword evidence="1" id="KW-0812">Transmembrane</keyword>
<keyword evidence="3" id="KW-1185">Reference proteome</keyword>
<dbReference type="EMBL" id="JAVHJL010000006">
    <property type="protein sequence ID" value="KAK6501896.1"/>
    <property type="molecule type" value="Genomic_DNA"/>
</dbReference>
<reference evidence="2 3" key="1">
    <citation type="submission" date="2023-08" db="EMBL/GenBank/DDBJ databases">
        <authorList>
            <person name="Palmer J.M."/>
        </authorList>
    </citation>
    <scope>NUCLEOTIDE SEQUENCE [LARGE SCALE GENOMIC DNA]</scope>
    <source>
        <strain evidence="2 3">TWF481</strain>
    </source>
</reference>
<evidence type="ECO:0000313" key="2">
    <source>
        <dbReference type="EMBL" id="KAK6501896.1"/>
    </source>
</evidence>
<sequence length="352" mass="39533">MHTSYLPGQLQNTIHPAPQPSRKLCHRLAPSTGSLTLMLLLLLLASYHMLFSGFESSPVHYLDMRKRHLVLQRESEFLQMRFDSVSYSPQGSRFQITPREYQIPRDPSWGEYISACIQYCIEKLSKYTDRHTEKVTTNYKSDYTSASTKFIDSISLDSTSFSYTTLTPSAFLRNGTARTCTSTPPFLHFQPAPPVPSINTTIDKQEGDIYTPSTLITRKPPVYTSTFATPTPSFQPPLSLHPTATPVPTTIARPLQESALKTVIPLLIAILTFAAVIILALNITACILLHRSRKPKEDYGDITIAFSQPVEPNDPEFIGGKKDGGDGGEEEWETIWIEPYRHRADYPYSNAV</sequence>
<name>A0AAV9W4R2_9PEZI</name>
<dbReference type="AlphaFoldDB" id="A0AAV9W4R2"/>
<accession>A0AAV9W4R2</accession>
<feature type="transmembrane region" description="Helical" evidence="1">
    <location>
        <begin position="263"/>
        <end position="289"/>
    </location>
</feature>
<evidence type="ECO:0000313" key="3">
    <source>
        <dbReference type="Proteomes" id="UP001370758"/>
    </source>
</evidence>
<evidence type="ECO:0008006" key="4">
    <source>
        <dbReference type="Google" id="ProtNLM"/>
    </source>
</evidence>
<proteinExistence type="predicted"/>
<protein>
    <recommendedName>
        <fullName evidence="4">Mid2 domain-containing protein</fullName>
    </recommendedName>
</protein>
<evidence type="ECO:0000256" key="1">
    <source>
        <dbReference type="SAM" id="Phobius"/>
    </source>
</evidence>
<dbReference type="Proteomes" id="UP001370758">
    <property type="component" value="Unassembled WGS sequence"/>
</dbReference>
<gene>
    <name evidence="2" type="ORF">TWF481_009715</name>
</gene>
<organism evidence="2 3">
    <name type="scientific">Arthrobotrys musiformis</name>
    <dbReference type="NCBI Taxonomy" id="47236"/>
    <lineage>
        <taxon>Eukaryota</taxon>
        <taxon>Fungi</taxon>
        <taxon>Dikarya</taxon>
        <taxon>Ascomycota</taxon>
        <taxon>Pezizomycotina</taxon>
        <taxon>Orbiliomycetes</taxon>
        <taxon>Orbiliales</taxon>
        <taxon>Orbiliaceae</taxon>
        <taxon>Arthrobotrys</taxon>
    </lineage>
</organism>
<keyword evidence="1" id="KW-0472">Membrane</keyword>
<keyword evidence="1" id="KW-1133">Transmembrane helix</keyword>